<dbReference type="Proteomes" id="UP001240157">
    <property type="component" value="Unassembled WGS sequence"/>
</dbReference>
<evidence type="ECO:0000313" key="2">
    <source>
        <dbReference type="Proteomes" id="UP001240157"/>
    </source>
</evidence>
<organism evidence="1 2">
    <name type="scientific">Staphylococcus chromogenes</name>
    <name type="common">Staphylococcus hyicus subsp. chromogenes</name>
    <dbReference type="NCBI Taxonomy" id="46126"/>
    <lineage>
        <taxon>Bacteria</taxon>
        <taxon>Bacillati</taxon>
        <taxon>Bacillota</taxon>
        <taxon>Bacilli</taxon>
        <taxon>Bacillales</taxon>
        <taxon>Staphylococcaceae</taxon>
        <taxon>Staphylococcus</taxon>
    </lineage>
</organism>
<dbReference type="SUPFAM" id="SSF51998">
    <property type="entry name" value="PFL-like glycyl radical enzymes"/>
    <property type="match status" value="1"/>
</dbReference>
<protein>
    <submittedName>
        <fullName evidence="1">Anaerobic ribonucleoside-triphosphate reductase</fullName>
        <ecNumber evidence="1">1.1.98.6</ecNumber>
    </submittedName>
</protein>
<dbReference type="RefSeq" id="WP_308891215.1">
    <property type="nucleotide sequence ID" value="NZ_JAVGJF010000214.1"/>
</dbReference>
<name>A0ABD5AYV5_STACR</name>
<feature type="non-terminal residue" evidence="1">
    <location>
        <position position="221"/>
    </location>
</feature>
<proteinExistence type="predicted"/>
<dbReference type="Pfam" id="PF13597">
    <property type="entry name" value="NRDD"/>
    <property type="match status" value="1"/>
</dbReference>
<dbReference type="PANTHER" id="PTHR21075">
    <property type="entry name" value="ANAEROBIC RIBONUCLEOSIDE-TRIPHOSPHATE REDUCTASE"/>
    <property type="match status" value="1"/>
</dbReference>
<keyword evidence="1" id="KW-0560">Oxidoreductase</keyword>
<comment type="caution">
    <text evidence="1">The sequence shown here is derived from an EMBL/GenBank/DDBJ whole genome shotgun (WGS) entry which is preliminary data.</text>
</comment>
<dbReference type="Gene3D" id="3.20.70.20">
    <property type="match status" value="1"/>
</dbReference>
<dbReference type="InterPro" id="IPR012833">
    <property type="entry name" value="NrdD"/>
</dbReference>
<evidence type="ECO:0000313" key="1">
    <source>
        <dbReference type="EMBL" id="MDQ7176563.1"/>
    </source>
</evidence>
<dbReference type="GO" id="GO:0016491">
    <property type="term" value="F:oxidoreductase activity"/>
    <property type="evidence" value="ECO:0007669"/>
    <property type="project" value="UniProtKB-KW"/>
</dbReference>
<feature type="non-terminal residue" evidence="1">
    <location>
        <position position="1"/>
    </location>
</feature>
<reference evidence="1 2" key="1">
    <citation type="submission" date="2023-08" db="EMBL/GenBank/DDBJ databases">
        <title>Whole genome sequencing of Staphylococcus chromogenes NNSch 2386.</title>
        <authorList>
            <person name="Kropotov V.S."/>
            <person name="Boriskina E.V."/>
            <person name="Gordinskaya N.A."/>
            <person name="Shkurkina I.S."/>
            <person name="Kryazhev D.V."/>
            <person name="Alekseeva A.E."/>
            <person name="Makhova M.A."/>
        </authorList>
    </citation>
    <scope>NUCLEOTIDE SEQUENCE [LARGE SCALE GENOMIC DNA]</scope>
    <source>
        <strain evidence="1 2">NNSch 2386</strain>
    </source>
</reference>
<dbReference type="EC" id="1.1.98.6" evidence="1"/>
<dbReference type="EMBL" id="JAVGJF010000214">
    <property type="protein sequence ID" value="MDQ7176563.1"/>
    <property type="molecule type" value="Genomic_DNA"/>
</dbReference>
<accession>A0ABD5AYV5</accession>
<dbReference type="AlphaFoldDB" id="A0ABD5AYV5"/>
<gene>
    <name evidence="1" type="primary">nrdD</name>
    <name evidence="1" type="ORF">RCF65_11300</name>
</gene>
<dbReference type="PANTHER" id="PTHR21075:SF0">
    <property type="entry name" value="ANAEROBIC RIBONUCLEOSIDE-TRIPHOSPHATE REDUCTASE"/>
    <property type="match status" value="1"/>
</dbReference>
<sequence length="221" mass="24674">TPQSIQTASAQLVQIIANVSSSQYGGCTVDRVDELLSKYAQMNAQHHREVANDFVQPDKIENYVDTQVTKDIGDAIESLEYEINTLYTSNGQTPFVTLGFGLGTDQLSRKIQQAILHTRIKGLGKDRVTAIFPKLVFSIKKGVNFSPEDPNYDIKQLALECSTKRMYPDILNYDKLVELLGDFKAPMGCRSFLPSWKNDEGQLENNGRCNLGVVTLNVPRI</sequence>